<sequence>MAIKEYNIGSQGPFPYDDAEFPAGFHTTGIIRADTAPAGVNDVLRLGDVGAGVAPHDAQYVVMALHANLTEERRLQVGASLTLNDGLADGDVTLDAIQGIRTDDSPTFAGLSLTGNMEIQSSSPILRLRDTGAIADATLAYVEFGGTTTG</sequence>
<protein>
    <submittedName>
        <fullName evidence="1">Uncharacterized protein</fullName>
    </submittedName>
</protein>
<organism evidence="1">
    <name type="scientific">marine sediment metagenome</name>
    <dbReference type="NCBI Taxonomy" id="412755"/>
    <lineage>
        <taxon>unclassified sequences</taxon>
        <taxon>metagenomes</taxon>
        <taxon>ecological metagenomes</taxon>
    </lineage>
</organism>
<feature type="non-terminal residue" evidence="1">
    <location>
        <position position="150"/>
    </location>
</feature>
<comment type="caution">
    <text evidence="1">The sequence shown here is derived from an EMBL/GenBank/DDBJ whole genome shotgun (WGS) entry which is preliminary data.</text>
</comment>
<evidence type="ECO:0000313" key="1">
    <source>
        <dbReference type="EMBL" id="KKK90733.1"/>
    </source>
</evidence>
<accession>A0A0F8ZAF4</accession>
<dbReference type="AlphaFoldDB" id="A0A0F8ZAF4"/>
<name>A0A0F8ZAF4_9ZZZZ</name>
<dbReference type="EMBL" id="LAZR01048965">
    <property type="protein sequence ID" value="KKK90733.1"/>
    <property type="molecule type" value="Genomic_DNA"/>
</dbReference>
<reference evidence="1" key="1">
    <citation type="journal article" date="2015" name="Nature">
        <title>Complex archaea that bridge the gap between prokaryotes and eukaryotes.</title>
        <authorList>
            <person name="Spang A."/>
            <person name="Saw J.H."/>
            <person name="Jorgensen S.L."/>
            <person name="Zaremba-Niedzwiedzka K."/>
            <person name="Martijn J."/>
            <person name="Lind A.E."/>
            <person name="van Eijk R."/>
            <person name="Schleper C."/>
            <person name="Guy L."/>
            <person name="Ettema T.J."/>
        </authorList>
    </citation>
    <scope>NUCLEOTIDE SEQUENCE</scope>
</reference>
<gene>
    <name evidence="1" type="ORF">LCGC14_2720040</name>
</gene>
<proteinExistence type="predicted"/>